<dbReference type="InterPro" id="IPR005814">
    <property type="entry name" value="Aminotrans_3"/>
</dbReference>
<reference evidence="6 7" key="1">
    <citation type="submission" date="2018-12" db="EMBL/GenBank/DDBJ databases">
        <authorList>
            <consortium name="Pathogen Informatics"/>
        </authorList>
    </citation>
    <scope>NUCLEOTIDE SEQUENCE [LARGE SCALE GENOMIC DNA]</scope>
    <source>
        <strain evidence="6 7">NCTC11075</strain>
    </source>
</reference>
<dbReference type="InterPro" id="IPR015424">
    <property type="entry name" value="PyrdxlP-dep_Trfase"/>
</dbReference>
<organism evidence="6 7">
    <name type="scientific">Citrobacter koseri</name>
    <name type="common">Citrobacter diversus</name>
    <dbReference type="NCBI Taxonomy" id="545"/>
    <lineage>
        <taxon>Bacteria</taxon>
        <taxon>Pseudomonadati</taxon>
        <taxon>Pseudomonadota</taxon>
        <taxon>Gammaproteobacteria</taxon>
        <taxon>Enterobacterales</taxon>
        <taxon>Enterobacteriaceae</taxon>
        <taxon>Citrobacter</taxon>
    </lineage>
</organism>
<evidence type="ECO:0000256" key="5">
    <source>
        <dbReference type="SAM" id="MobiDB-lite"/>
    </source>
</evidence>
<evidence type="ECO:0000313" key="6">
    <source>
        <dbReference type="EMBL" id="VEB87927.1"/>
    </source>
</evidence>
<dbReference type="Gene3D" id="3.90.1150.10">
    <property type="entry name" value="Aspartate Aminotransferase, domain 1"/>
    <property type="match status" value="1"/>
</dbReference>
<dbReference type="PANTHER" id="PTHR11986">
    <property type="entry name" value="AMINOTRANSFERASE CLASS III"/>
    <property type="match status" value="1"/>
</dbReference>
<dbReference type="Proteomes" id="UP000270272">
    <property type="component" value="Chromosome"/>
</dbReference>
<proteinExistence type="inferred from homology"/>
<feature type="compositionally biased region" description="Basic and acidic residues" evidence="5">
    <location>
        <begin position="95"/>
        <end position="105"/>
    </location>
</feature>
<evidence type="ECO:0000256" key="2">
    <source>
        <dbReference type="ARBA" id="ARBA00008954"/>
    </source>
</evidence>
<comment type="cofactor">
    <cofactor evidence="1">
        <name>pyridoxal 5'-phosphate</name>
        <dbReference type="ChEBI" id="CHEBI:597326"/>
    </cofactor>
</comment>
<dbReference type="InterPro" id="IPR015422">
    <property type="entry name" value="PyrdxlP-dep_Trfase_small"/>
</dbReference>
<dbReference type="InterPro" id="IPR050103">
    <property type="entry name" value="Class-III_PLP-dep_AT"/>
</dbReference>
<evidence type="ECO:0000256" key="4">
    <source>
        <dbReference type="ARBA" id="ARBA00022898"/>
    </source>
</evidence>
<evidence type="ECO:0000256" key="1">
    <source>
        <dbReference type="ARBA" id="ARBA00001933"/>
    </source>
</evidence>
<dbReference type="GO" id="GO:0030170">
    <property type="term" value="F:pyridoxal phosphate binding"/>
    <property type="evidence" value="ECO:0007669"/>
    <property type="project" value="InterPro"/>
</dbReference>
<dbReference type="Pfam" id="PF00202">
    <property type="entry name" value="Aminotran_3"/>
    <property type="match status" value="1"/>
</dbReference>
<sequence>MSSNKELMHRRSNAVPRGVGQIHPIFADRAENCRVWDVEGREYLDFAGGIAVLNTGHLHPEIVSAVEAQLKKLSHTCFSGTRLRTVSGAVRTHEPEGAGRFREENPAGDYRFRSGGKRGEKSPVRRQSVAAPSLLAALIMAVPTTPCR</sequence>
<keyword evidence="3 6" id="KW-0032">Aminotransferase</keyword>
<dbReference type="EC" id="2.6.1.19" evidence="6"/>
<dbReference type="PANTHER" id="PTHR11986:SF58">
    <property type="entry name" value="LEUCINE_METHIONINE RACEMASE"/>
    <property type="match status" value="1"/>
</dbReference>
<gene>
    <name evidence="6" type="primary">gabT_1</name>
    <name evidence="6" type="ORF">NCTC11075_01649</name>
</gene>
<feature type="region of interest" description="Disordered" evidence="5">
    <location>
        <begin position="95"/>
        <end position="125"/>
    </location>
</feature>
<evidence type="ECO:0000313" key="7">
    <source>
        <dbReference type="Proteomes" id="UP000270272"/>
    </source>
</evidence>
<dbReference type="AlphaFoldDB" id="A0A3S4I8X8"/>
<dbReference type="Gene3D" id="3.40.640.10">
    <property type="entry name" value="Type I PLP-dependent aspartate aminotransferase-like (Major domain)"/>
    <property type="match status" value="1"/>
</dbReference>
<accession>A0A3S4I8X8</accession>
<dbReference type="GO" id="GO:0042802">
    <property type="term" value="F:identical protein binding"/>
    <property type="evidence" value="ECO:0007669"/>
    <property type="project" value="TreeGrafter"/>
</dbReference>
<dbReference type="GO" id="GO:0034386">
    <property type="term" value="F:4-aminobutyrate:2-oxoglutarate transaminase activity"/>
    <property type="evidence" value="ECO:0007669"/>
    <property type="project" value="UniProtKB-EC"/>
</dbReference>
<keyword evidence="6" id="KW-0808">Transferase</keyword>
<comment type="similarity">
    <text evidence="2">Belongs to the class-III pyridoxal-phosphate-dependent aminotransferase family.</text>
</comment>
<dbReference type="InterPro" id="IPR015421">
    <property type="entry name" value="PyrdxlP-dep_Trfase_major"/>
</dbReference>
<name>A0A3S4I8X8_CITKO</name>
<dbReference type="EMBL" id="LR134204">
    <property type="protein sequence ID" value="VEB87927.1"/>
    <property type="molecule type" value="Genomic_DNA"/>
</dbReference>
<keyword evidence="4" id="KW-0663">Pyridoxal phosphate</keyword>
<protein>
    <submittedName>
        <fullName evidence="6">4-aminobutyrate aminotransferase</fullName>
        <ecNumber evidence="6">2.6.1.19</ecNumber>
    </submittedName>
</protein>
<evidence type="ECO:0000256" key="3">
    <source>
        <dbReference type="ARBA" id="ARBA00022576"/>
    </source>
</evidence>
<dbReference type="SUPFAM" id="SSF53383">
    <property type="entry name" value="PLP-dependent transferases"/>
    <property type="match status" value="1"/>
</dbReference>